<evidence type="ECO:0000256" key="1">
    <source>
        <dbReference type="SAM" id="Phobius"/>
    </source>
</evidence>
<dbReference type="Pfam" id="PF03713">
    <property type="entry name" value="DUF305"/>
    <property type="match status" value="1"/>
</dbReference>
<dbReference type="KEGG" id="npi:G7071_16475"/>
<evidence type="ECO:0000313" key="4">
    <source>
        <dbReference type="Proteomes" id="UP000502035"/>
    </source>
</evidence>
<proteinExistence type="predicted"/>
<protein>
    <submittedName>
        <fullName evidence="3">DUF305 domain-containing protein</fullName>
    </submittedName>
</protein>
<dbReference type="PANTHER" id="PTHR36933:SF1">
    <property type="entry name" value="SLL0788 PROTEIN"/>
    <property type="match status" value="1"/>
</dbReference>
<dbReference type="PANTHER" id="PTHR36933">
    <property type="entry name" value="SLL0788 PROTEIN"/>
    <property type="match status" value="1"/>
</dbReference>
<sequence length="230" mass="25568">MAEPLEARTSSSRVAWIVAAVATTLAVVFAIVAIQSGPDLRTMQAHGHGATSGQAERGHMGMSQNMMAGDEQDFLVEMIAHHQEAVTAAAELERSDRSQMRELGRSIVTGQTAEIDQMQTWLEAWYDDAGQASYEPMMRDLQGLDGDDLDQVFLEDMVMHHHMAVMMSRHLLTDADDLHPEVADLARDIISAQSAEIRQMRRWLVEWFDVRGGMGWHMGMGGMGADMHDM</sequence>
<evidence type="ECO:0000259" key="2">
    <source>
        <dbReference type="Pfam" id="PF03713"/>
    </source>
</evidence>
<keyword evidence="1" id="KW-0472">Membrane</keyword>
<dbReference type="RefSeq" id="WP_166320467.1">
    <property type="nucleotide sequence ID" value="NZ_CP049866.1"/>
</dbReference>
<dbReference type="InterPro" id="IPR012347">
    <property type="entry name" value="Ferritin-like"/>
</dbReference>
<dbReference type="InterPro" id="IPR005183">
    <property type="entry name" value="DUF305_CopM-like"/>
</dbReference>
<feature type="transmembrane region" description="Helical" evidence="1">
    <location>
        <begin position="14"/>
        <end position="34"/>
    </location>
</feature>
<accession>A0A6G7YJ60</accession>
<organism evidence="3 4">
    <name type="scientific">Nocardioides piscis</name>
    <dbReference type="NCBI Taxonomy" id="2714938"/>
    <lineage>
        <taxon>Bacteria</taxon>
        <taxon>Bacillati</taxon>
        <taxon>Actinomycetota</taxon>
        <taxon>Actinomycetes</taxon>
        <taxon>Propionibacteriales</taxon>
        <taxon>Nocardioidaceae</taxon>
        <taxon>Nocardioides</taxon>
    </lineage>
</organism>
<keyword evidence="1" id="KW-0812">Transmembrane</keyword>
<dbReference type="AlphaFoldDB" id="A0A6G7YJ60"/>
<feature type="domain" description="DUF305" evidence="2">
    <location>
        <begin position="71"/>
        <end position="204"/>
    </location>
</feature>
<keyword evidence="4" id="KW-1185">Reference proteome</keyword>
<keyword evidence="1" id="KW-1133">Transmembrane helix</keyword>
<name>A0A6G7YJ60_9ACTN</name>
<evidence type="ECO:0000313" key="3">
    <source>
        <dbReference type="EMBL" id="QIK76783.1"/>
    </source>
</evidence>
<dbReference type="EMBL" id="CP049866">
    <property type="protein sequence ID" value="QIK76783.1"/>
    <property type="molecule type" value="Genomic_DNA"/>
</dbReference>
<dbReference type="Proteomes" id="UP000502035">
    <property type="component" value="Chromosome"/>
</dbReference>
<reference evidence="3 4" key="1">
    <citation type="submission" date="2020-03" db="EMBL/GenBank/DDBJ databases">
        <title>Nocardioides sp. nov., isolated from fish.</title>
        <authorList>
            <person name="Hyun D.-W."/>
            <person name="Bae J.-W."/>
        </authorList>
    </citation>
    <scope>NUCLEOTIDE SEQUENCE [LARGE SCALE GENOMIC DNA]</scope>
    <source>
        <strain evidence="3 4">HDW12A</strain>
    </source>
</reference>
<gene>
    <name evidence="3" type="ORF">G7071_16475</name>
</gene>
<dbReference type="Gene3D" id="1.20.1260.10">
    <property type="match status" value="2"/>
</dbReference>